<dbReference type="SMART" id="SM00267">
    <property type="entry name" value="GGDEF"/>
    <property type="match status" value="1"/>
</dbReference>
<keyword evidence="6" id="KW-1185">Reference proteome</keyword>
<dbReference type="CDD" id="cd01948">
    <property type="entry name" value="EAL"/>
    <property type="match status" value="1"/>
</dbReference>
<reference evidence="5 6" key="1">
    <citation type="submission" date="2016-02" db="EMBL/GenBank/DDBJ databases">
        <title>Anaerosporomusa subterraneum gen. nov., sp. nov., a spore-forming obligate anaerobe isolated from saprolite.</title>
        <authorList>
            <person name="Choi J.K."/>
            <person name="Shah M."/>
            <person name="Yee N."/>
        </authorList>
    </citation>
    <scope>NUCLEOTIDE SEQUENCE [LARGE SCALE GENOMIC DNA]</scope>
    <source>
        <strain evidence="5 6">RU4</strain>
    </source>
</reference>
<proteinExistence type="predicted"/>
<dbReference type="SUPFAM" id="SSF55073">
    <property type="entry name" value="Nucleotide cyclase"/>
    <property type="match status" value="1"/>
</dbReference>
<dbReference type="CDD" id="cd01949">
    <property type="entry name" value="GGDEF"/>
    <property type="match status" value="1"/>
</dbReference>
<feature type="domain" description="PAS" evidence="2">
    <location>
        <begin position="16"/>
        <end position="86"/>
    </location>
</feature>
<dbReference type="SUPFAM" id="SSF55785">
    <property type="entry name" value="PYP-like sensor domain (PAS domain)"/>
    <property type="match status" value="1"/>
</dbReference>
<dbReference type="InterPro" id="IPR043128">
    <property type="entry name" value="Rev_trsase/Diguanyl_cyclase"/>
</dbReference>
<dbReference type="Pfam" id="PF00563">
    <property type="entry name" value="EAL"/>
    <property type="match status" value="1"/>
</dbReference>
<dbReference type="InterPro" id="IPR035919">
    <property type="entry name" value="EAL_sf"/>
</dbReference>
<dbReference type="SUPFAM" id="SSF55781">
    <property type="entry name" value="GAF domain-like"/>
    <property type="match status" value="2"/>
</dbReference>
<dbReference type="InterPro" id="IPR029787">
    <property type="entry name" value="Nucleotide_cyclase"/>
</dbReference>
<dbReference type="Gene3D" id="3.30.70.270">
    <property type="match status" value="1"/>
</dbReference>
<dbReference type="RefSeq" id="WP_066236615.1">
    <property type="nucleotide sequence ID" value="NZ_LSGP01000001.1"/>
</dbReference>
<evidence type="ECO:0000259" key="4">
    <source>
        <dbReference type="PROSITE" id="PS50887"/>
    </source>
</evidence>
<organism evidence="5 6">
    <name type="scientific">Anaerosporomusa subterranea</name>
    <dbReference type="NCBI Taxonomy" id="1794912"/>
    <lineage>
        <taxon>Bacteria</taxon>
        <taxon>Bacillati</taxon>
        <taxon>Bacillota</taxon>
        <taxon>Negativicutes</taxon>
        <taxon>Acetonemataceae</taxon>
        <taxon>Anaerosporomusa</taxon>
    </lineage>
</organism>
<dbReference type="PANTHER" id="PTHR44757">
    <property type="entry name" value="DIGUANYLATE CYCLASE DGCP"/>
    <property type="match status" value="1"/>
</dbReference>
<dbReference type="NCBIfam" id="TIGR00229">
    <property type="entry name" value="sensory_box"/>
    <property type="match status" value="1"/>
</dbReference>
<dbReference type="InterPro" id="IPR029016">
    <property type="entry name" value="GAF-like_dom_sf"/>
</dbReference>
<dbReference type="PROSITE" id="PS50887">
    <property type="entry name" value="GGDEF"/>
    <property type="match status" value="1"/>
</dbReference>
<dbReference type="EMBL" id="LSGP01000001">
    <property type="protein sequence ID" value="KYZ78016.1"/>
    <property type="molecule type" value="Genomic_DNA"/>
</dbReference>
<dbReference type="PANTHER" id="PTHR44757:SF2">
    <property type="entry name" value="BIOFILM ARCHITECTURE MAINTENANCE PROTEIN MBAA"/>
    <property type="match status" value="1"/>
</dbReference>
<evidence type="ECO:0000256" key="1">
    <source>
        <dbReference type="SAM" id="Coils"/>
    </source>
</evidence>
<dbReference type="SMART" id="SM00065">
    <property type="entry name" value="GAF"/>
    <property type="match status" value="2"/>
</dbReference>
<dbReference type="Pfam" id="PF00990">
    <property type="entry name" value="GGDEF"/>
    <property type="match status" value="1"/>
</dbReference>
<dbReference type="Gene3D" id="3.20.20.450">
    <property type="entry name" value="EAL domain"/>
    <property type="match status" value="1"/>
</dbReference>
<protein>
    <recommendedName>
        <fullName evidence="7">Diguanylate cyclase</fullName>
    </recommendedName>
</protein>
<dbReference type="InterPro" id="IPR035965">
    <property type="entry name" value="PAS-like_dom_sf"/>
</dbReference>
<keyword evidence="1" id="KW-0175">Coiled coil</keyword>
<dbReference type="Gene3D" id="3.30.450.20">
    <property type="entry name" value="PAS domain"/>
    <property type="match status" value="1"/>
</dbReference>
<comment type="caution">
    <text evidence="5">The sequence shown here is derived from an EMBL/GenBank/DDBJ whole genome shotgun (WGS) entry which is preliminary data.</text>
</comment>
<dbReference type="Pfam" id="PF13426">
    <property type="entry name" value="PAS_9"/>
    <property type="match status" value="1"/>
</dbReference>
<dbReference type="InterPro" id="IPR000160">
    <property type="entry name" value="GGDEF_dom"/>
</dbReference>
<dbReference type="InterPro" id="IPR052155">
    <property type="entry name" value="Biofilm_reg_signaling"/>
</dbReference>
<evidence type="ECO:0000259" key="2">
    <source>
        <dbReference type="PROSITE" id="PS50112"/>
    </source>
</evidence>
<accession>A0A154BVK4</accession>
<dbReference type="PROSITE" id="PS50112">
    <property type="entry name" value="PAS"/>
    <property type="match status" value="1"/>
</dbReference>
<dbReference type="Proteomes" id="UP000076268">
    <property type="component" value="Unassembled WGS sequence"/>
</dbReference>
<gene>
    <name evidence="5" type="ORF">AXX12_00275</name>
</gene>
<evidence type="ECO:0000313" key="5">
    <source>
        <dbReference type="EMBL" id="KYZ78016.1"/>
    </source>
</evidence>
<dbReference type="InterPro" id="IPR000014">
    <property type="entry name" value="PAS"/>
</dbReference>
<dbReference type="CDD" id="cd00130">
    <property type="entry name" value="PAS"/>
    <property type="match status" value="1"/>
</dbReference>
<evidence type="ECO:0000259" key="3">
    <source>
        <dbReference type="PROSITE" id="PS50883"/>
    </source>
</evidence>
<dbReference type="InterPro" id="IPR001633">
    <property type="entry name" value="EAL_dom"/>
</dbReference>
<dbReference type="NCBIfam" id="TIGR00254">
    <property type="entry name" value="GGDEF"/>
    <property type="match status" value="1"/>
</dbReference>
<dbReference type="AlphaFoldDB" id="A0A154BVK4"/>
<dbReference type="InterPro" id="IPR003018">
    <property type="entry name" value="GAF"/>
</dbReference>
<feature type="coiled-coil region" evidence="1">
    <location>
        <begin position="301"/>
        <end position="339"/>
    </location>
</feature>
<dbReference type="SMART" id="SM00052">
    <property type="entry name" value="EAL"/>
    <property type="match status" value="1"/>
</dbReference>
<feature type="domain" description="GGDEF" evidence="4">
    <location>
        <begin position="544"/>
        <end position="677"/>
    </location>
</feature>
<dbReference type="SUPFAM" id="SSF141868">
    <property type="entry name" value="EAL domain-like"/>
    <property type="match status" value="1"/>
</dbReference>
<evidence type="ECO:0008006" key="7">
    <source>
        <dbReference type="Google" id="ProtNLM"/>
    </source>
</evidence>
<dbReference type="Pfam" id="PF13185">
    <property type="entry name" value="GAF_2"/>
    <property type="match status" value="2"/>
</dbReference>
<dbReference type="Gene3D" id="3.30.450.40">
    <property type="match status" value="2"/>
</dbReference>
<dbReference type="STRING" id="1794912.AXX12_00275"/>
<name>A0A154BVK4_ANASB</name>
<dbReference type="SMART" id="SM00091">
    <property type="entry name" value="PAS"/>
    <property type="match status" value="1"/>
</dbReference>
<evidence type="ECO:0000313" key="6">
    <source>
        <dbReference type="Proteomes" id="UP000076268"/>
    </source>
</evidence>
<dbReference type="OrthoDB" id="9759607at2"/>
<dbReference type="PROSITE" id="PS50883">
    <property type="entry name" value="EAL"/>
    <property type="match status" value="1"/>
</dbReference>
<sequence length="953" mass="105969">MAEKNNTHSKTAGDITNEFYRTIMEQARDIILVVAPDGKIIDANQSASTAYGYSLDELRSICVYDLRSPETRIAVDAQIKKAQQEGILFRTIHMRRNGDHFPVEVSSRRIQLLTGEAVVSIVRDITEAVASETESLQRNMVLTALHETAMGLMQSLDMNDVLTAIVSRAANLVGTSHGFISILDEEQGVFERKIGLGHYVQDVGRKIRLTEGFSGQVYKTGEIIVVDDYSTSRHRLNGPFFDRIYQVAWVPLKKESKVIGVFGLSFLEPTRRFSDQEISLLVQFAEIASIALVNARLHNSLIESEKKLKKNNEDITALYEELLASDEELKQQFDELLIKEEAIRRQTVILKSLHDTALGLMHRRDSEDLLKQIVVGATELVGTPHGFIYRLDKEKGVFYQSHGLGTFKGNVRRDMPIDQGIAGTVYRTGKPMIANDFSEWRNRYSVSAQFEELCSVLQIPLKSEGEVVGIIGLAYCEEQKAFGSNELEILSRLAELASIALDNAIIVKTMWRMAYYDSLTGLPNRAYLQERLARELEKASRGEATGTVLFIDLDDLKMINDTLGHSCGDSVIVKAGACILAAAGEHSVVARIGGDEFIVLLPNESDQTKAGCLADNMVKLLSRDYEIGDSRIHMSASIGIALYPSDGGTVEDIFKNADLAMYAAKGSGKNTWRFHEASLQVTAYENMMLKRDLREAIERGELSLQYQPLVDAQSGCVVSFEALLRWTSSEHGSVPPSRFIPLAEESDTIRKIGKWVIEEACRFARKLSAMGKGEIRVSVNVSPRQLVAGDFVAIVCKAIDRAGIKPNQLEIEITENALIDSLEDSNDKFRELRAIGVGLSLDDFGTGYSSLTYLRSLPVETLKIDKSFIDLIVSDEAQLQFISSIVDMAHVLRLAVVAEGVETKEQLEKLVKCQCDFIQGYLFSHPLPEKEAILYLDRLIAEGTRGGANWPRS</sequence>
<feature type="domain" description="EAL" evidence="3">
    <location>
        <begin position="686"/>
        <end position="940"/>
    </location>
</feature>